<dbReference type="Pfam" id="PF00069">
    <property type="entry name" value="Pkinase"/>
    <property type="match status" value="2"/>
</dbReference>
<keyword evidence="11" id="KW-1185">Reference proteome</keyword>
<organism evidence="10 11">
    <name type="scientific">Chenopodium quinoa</name>
    <name type="common">Quinoa</name>
    <dbReference type="NCBI Taxonomy" id="63459"/>
    <lineage>
        <taxon>Eukaryota</taxon>
        <taxon>Viridiplantae</taxon>
        <taxon>Streptophyta</taxon>
        <taxon>Embryophyta</taxon>
        <taxon>Tracheophyta</taxon>
        <taxon>Spermatophyta</taxon>
        <taxon>Magnoliopsida</taxon>
        <taxon>eudicotyledons</taxon>
        <taxon>Gunneridae</taxon>
        <taxon>Pentapetalae</taxon>
        <taxon>Caryophyllales</taxon>
        <taxon>Chenopodiaceae</taxon>
        <taxon>Chenopodioideae</taxon>
        <taxon>Atripliceae</taxon>
        <taxon>Chenopodium</taxon>
    </lineage>
</organism>
<dbReference type="EC" id="2.7.11.1" evidence="1"/>
<keyword evidence="5" id="KW-0418">Kinase</keyword>
<evidence type="ECO:0000256" key="3">
    <source>
        <dbReference type="ARBA" id="ARBA00022679"/>
    </source>
</evidence>
<dbReference type="PROSITE" id="PS50011">
    <property type="entry name" value="PROTEIN_KINASE_DOM"/>
    <property type="match status" value="1"/>
</dbReference>
<reference evidence="10" key="1">
    <citation type="journal article" date="2017" name="Nature">
        <title>The genome of Chenopodium quinoa.</title>
        <authorList>
            <person name="Jarvis D.E."/>
            <person name="Ho Y.S."/>
            <person name="Lightfoot D.J."/>
            <person name="Schmoeckel S.M."/>
            <person name="Li B."/>
            <person name="Borm T.J.A."/>
            <person name="Ohyanagi H."/>
            <person name="Mineta K."/>
            <person name="Michell C.T."/>
            <person name="Saber N."/>
            <person name="Kharbatia N.M."/>
            <person name="Rupper R.R."/>
            <person name="Sharp A.R."/>
            <person name="Dally N."/>
            <person name="Boughton B.A."/>
            <person name="Woo Y.H."/>
            <person name="Gao G."/>
            <person name="Schijlen E.G.W.M."/>
            <person name="Guo X."/>
            <person name="Momin A.A."/>
            <person name="Negrao S."/>
            <person name="Al-Babili S."/>
            <person name="Gehring C."/>
            <person name="Roessner U."/>
            <person name="Jung C."/>
            <person name="Murphy K."/>
            <person name="Arold S.T."/>
            <person name="Gojobori T."/>
            <person name="van der Linden C.G."/>
            <person name="van Loo E.N."/>
            <person name="Jellen E.N."/>
            <person name="Maughan P.J."/>
            <person name="Tester M."/>
        </authorList>
    </citation>
    <scope>NUCLEOTIDE SEQUENCE [LARGE SCALE GENOMIC DNA]</scope>
    <source>
        <strain evidence="10">cv. PI 614886</strain>
    </source>
</reference>
<evidence type="ECO:0000256" key="1">
    <source>
        <dbReference type="ARBA" id="ARBA00012513"/>
    </source>
</evidence>
<evidence type="ECO:0000256" key="5">
    <source>
        <dbReference type="ARBA" id="ARBA00022777"/>
    </source>
</evidence>
<dbReference type="InterPro" id="IPR011009">
    <property type="entry name" value="Kinase-like_dom_sf"/>
</dbReference>
<evidence type="ECO:0000256" key="4">
    <source>
        <dbReference type="ARBA" id="ARBA00022741"/>
    </source>
</evidence>
<evidence type="ECO:0000256" key="6">
    <source>
        <dbReference type="ARBA" id="ARBA00022840"/>
    </source>
</evidence>
<dbReference type="Proteomes" id="UP000596660">
    <property type="component" value="Unplaced"/>
</dbReference>
<feature type="domain" description="Protein kinase" evidence="9">
    <location>
        <begin position="484"/>
        <end position="957"/>
    </location>
</feature>
<dbReference type="GO" id="GO:0044773">
    <property type="term" value="P:mitotic DNA damage checkpoint signaling"/>
    <property type="evidence" value="ECO:0007669"/>
    <property type="project" value="TreeGrafter"/>
</dbReference>
<dbReference type="FunFam" id="1.10.510.10:FF:001725">
    <property type="entry name" value="Kinase like protein"/>
    <property type="match status" value="1"/>
</dbReference>
<keyword evidence="3" id="KW-0808">Transferase</keyword>
<protein>
    <recommendedName>
        <fullName evidence="1">non-specific serine/threonine protein kinase</fullName>
        <ecNumber evidence="1">2.7.11.1</ecNumber>
    </recommendedName>
</protein>
<dbReference type="FunFam" id="1.10.510.10:FF:001893">
    <property type="entry name" value="Probable serine/threonine-protein kinase DDB_G0291918"/>
    <property type="match status" value="1"/>
</dbReference>
<evidence type="ECO:0000256" key="2">
    <source>
        <dbReference type="ARBA" id="ARBA00022527"/>
    </source>
</evidence>
<keyword evidence="2" id="KW-0723">Serine/threonine-protein kinase</keyword>
<dbReference type="InterPro" id="IPR008271">
    <property type="entry name" value="Ser/Thr_kinase_AS"/>
</dbReference>
<evidence type="ECO:0000256" key="7">
    <source>
        <dbReference type="SAM" id="MobiDB-lite"/>
    </source>
</evidence>
<feature type="signal peptide" evidence="8">
    <location>
        <begin position="1"/>
        <end position="29"/>
    </location>
</feature>
<dbReference type="GO" id="GO:0004674">
    <property type="term" value="F:protein serine/threonine kinase activity"/>
    <property type="evidence" value="ECO:0007669"/>
    <property type="project" value="UniProtKB-KW"/>
</dbReference>
<dbReference type="EnsemblPlants" id="AUR62018854-RA">
    <property type="protein sequence ID" value="AUR62018854-RA:cds"/>
    <property type="gene ID" value="AUR62018854"/>
</dbReference>
<proteinExistence type="predicted"/>
<evidence type="ECO:0000313" key="11">
    <source>
        <dbReference type="Proteomes" id="UP000596660"/>
    </source>
</evidence>
<keyword evidence="8" id="KW-0732">Signal</keyword>
<dbReference type="Gene3D" id="1.10.510.10">
    <property type="entry name" value="Transferase(Phosphotransferase) domain 1"/>
    <property type="match status" value="2"/>
</dbReference>
<sequence>IAICRNYNYIEKAWHLVSILLLLGRPASPEELSGRCSLFRTTPEFVHYLCSIPNSPLNLISRNFVGLKMSVFIAFGEFFARSMPKIELRVFGGERLFRGRSDVARMYFRKRKKSENEIMPIMKKRAVLRSIDENVMEMACSSSNQKLVTACCEGIDLPRYHPSVSFNAPSIIRFPKEANSVIIPDMVATTSMMKSSIKLLEYQLNIDDQESGKGLNTYAVNDMDTCVAMEKDSHYTNEVLSDLPCYYNKTFNDALSEKMAELSAILKGPNYDLTDMECNTNTDGPLHVQPNQHDKNSLVKPMPAINTAYDFSHSKKCETKMLDLNEEPLMDDNSPEEKVENIMLGSCTEVFSSVDKLRELDMEIVDFKEEVANIKLASLPLVSAGPQSSSHKSPTKSLMLKDVPQVELTEKLQTPSKLVQHNKVDIIHKEQRGQKGQNHRIIMAMMDKSKPIARNNASIQKRCDDVHKSSKDQQKLKFPAFKPYTVEAEEGSGGYGTVYRARRNSDGSVFAIKCPHENAHKHHLKNELRMLERFGGKNYVIKYECSLKSDSSDCFVLEHVEHDRPEVLRKEINIFQLQLYGYCMFKALVSLHKQGVFHRDIKPGNFLFSRKTLKGYLIDFNLAKDLNQKHGNIEKSQPCNVADNQQFPSAHFNSTSPNKRKKILGGKSSELFKAGAESGANRSLETKALKKKDLGKFKGFEDIGRCTSLTSQGAEGSGITSTRDMTSTRAPSAERQRKPQPLFSKGRKELISLAQKAMQGPNLGAAKAPASNRKRVAASPGITDRKFIHPTPAPIHSSGIAIPGAGSLKNRVKPVKDGPSAGTKGFRAPEVLLRSAHQGPKVDVWSAGVTLLYLISGRMPFNGDLEQNMKDIVNMKGNEELWEVAKLHNREASFPAELLDIRYLQSITIKDWFMTNTKRQDLLKVIPDSLFDLLDKCLTVNPRLRITADEALNHEFFAPVQDALLKRRTIRRSQNEDSNSNLLPLLCEPVRQEKLNAPVKV</sequence>
<keyword evidence="4" id="KW-0547">Nucleotide-binding</keyword>
<feature type="chain" id="PRO_5031002418" description="non-specific serine/threonine protein kinase" evidence="8">
    <location>
        <begin position="30"/>
        <end position="1001"/>
    </location>
</feature>
<dbReference type="SUPFAM" id="SSF56112">
    <property type="entry name" value="Protein kinase-like (PK-like)"/>
    <property type="match status" value="1"/>
</dbReference>
<dbReference type="AlphaFoldDB" id="A0A803LUG0"/>
<name>A0A803LUG0_CHEQI</name>
<dbReference type="PANTHER" id="PTHR44167:SF23">
    <property type="entry name" value="CDC7 KINASE, ISOFORM A-RELATED"/>
    <property type="match status" value="1"/>
</dbReference>
<dbReference type="OMA" id="QESAMTH"/>
<dbReference type="InterPro" id="IPR000719">
    <property type="entry name" value="Prot_kinase_dom"/>
</dbReference>
<dbReference type="SMART" id="SM00220">
    <property type="entry name" value="S_TKc"/>
    <property type="match status" value="1"/>
</dbReference>
<dbReference type="PANTHER" id="PTHR44167">
    <property type="entry name" value="OVARIAN-SPECIFIC SERINE/THREONINE-PROTEIN KINASE LOK-RELATED"/>
    <property type="match status" value="1"/>
</dbReference>
<feature type="region of interest" description="Disordered" evidence="7">
    <location>
        <begin position="710"/>
        <end position="739"/>
    </location>
</feature>
<accession>A0A803LUG0</accession>
<keyword evidence="6" id="KW-0067">ATP-binding</keyword>
<feature type="compositionally biased region" description="Polar residues" evidence="7">
    <location>
        <begin position="634"/>
        <end position="657"/>
    </location>
</feature>
<dbReference type="Gene3D" id="3.30.200.20">
    <property type="entry name" value="Phosphorylase Kinase, domain 1"/>
    <property type="match status" value="1"/>
</dbReference>
<dbReference type="GO" id="GO:0005524">
    <property type="term" value="F:ATP binding"/>
    <property type="evidence" value="ECO:0007669"/>
    <property type="project" value="UniProtKB-KW"/>
</dbReference>
<feature type="compositionally biased region" description="Polar residues" evidence="7">
    <location>
        <begin position="710"/>
        <end position="730"/>
    </location>
</feature>
<dbReference type="GO" id="GO:0005634">
    <property type="term" value="C:nucleus"/>
    <property type="evidence" value="ECO:0007669"/>
    <property type="project" value="TreeGrafter"/>
</dbReference>
<dbReference type="Gramene" id="AUR62018854-RA">
    <property type="protein sequence ID" value="AUR62018854-RA:cds"/>
    <property type="gene ID" value="AUR62018854"/>
</dbReference>
<dbReference type="PROSITE" id="PS00108">
    <property type="entry name" value="PROTEIN_KINASE_ST"/>
    <property type="match status" value="1"/>
</dbReference>
<feature type="region of interest" description="Disordered" evidence="7">
    <location>
        <begin position="634"/>
        <end position="660"/>
    </location>
</feature>
<evidence type="ECO:0000256" key="8">
    <source>
        <dbReference type="SAM" id="SignalP"/>
    </source>
</evidence>
<evidence type="ECO:0000259" key="9">
    <source>
        <dbReference type="PROSITE" id="PS50011"/>
    </source>
</evidence>
<evidence type="ECO:0000313" key="10">
    <source>
        <dbReference type="EnsemblPlants" id="AUR62018854-RA:cds"/>
    </source>
</evidence>
<reference evidence="10" key="2">
    <citation type="submission" date="2021-03" db="UniProtKB">
        <authorList>
            <consortium name="EnsemblPlants"/>
        </authorList>
    </citation>
    <scope>IDENTIFICATION</scope>
</reference>